<gene>
    <name evidence="1" type="ORF">KSF_042700</name>
</gene>
<accession>A0A8J3N1J4</accession>
<organism evidence="1 2">
    <name type="scientific">Reticulibacter mediterranei</name>
    <dbReference type="NCBI Taxonomy" id="2778369"/>
    <lineage>
        <taxon>Bacteria</taxon>
        <taxon>Bacillati</taxon>
        <taxon>Chloroflexota</taxon>
        <taxon>Ktedonobacteria</taxon>
        <taxon>Ktedonobacterales</taxon>
        <taxon>Reticulibacteraceae</taxon>
        <taxon>Reticulibacter</taxon>
    </lineage>
</organism>
<reference evidence="1" key="1">
    <citation type="submission" date="2020-10" db="EMBL/GenBank/DDBJ databases">
        <title>Taxonomic study of unclassified bacteria belonging to the class Ktedonobacteria.</title>
        <authorList>
            <person name="Yabe S."/>
            <person name="Wang C.M."/>
            <person name="Zheng Y."/>
            <person name="Sakai Y."/>
            <person name="Cavaletti L."/>
            <person name="Monciardini P."/>
            <person name="Donadio S."/>
        </authorList>
    </citation>
    <scope>NUCLEOTIDE SEQUENCE</scope>
    <source>
        <strain evidence="1">ID150040</strain>
    </source>
</reference>
<keyword evidence="2" id="KW-1185">Reference proteome</keyword>
<name>A0A8J3N1J4_9CHLR</name>
<proteinExistence type="predicted"/>
<evidence type="ECO:0000313" key="1">
    <source>
        <dbReference type="EMBL" id="GHO94222.1"/>
    </source>
</evidence>
<sequence length="64" mass="7023">MQSHNYLRISRAKVSTSAIPDNIYVEIDVIQGEDIKYCTFLLWHIAQNGGGNGGAKYAVSVPVL</sequence>
<evidence type="ECO:0000313" key="2">
    <source>
        <dbReference type="Proteomes" id="UP000597444"/>
    </source>
</evidence>
<dbReference type="AlphaFoldDB" id="A0A8J3N1J4"/>
<dbReference type="EMBL" id="BNJK01000001">
    <property type="protein sequence ID" value="GHO94222.1"/>
    <property type="molecule type" value="Genomic_DNA"/>
</dbReference>
<protein>
    <submittedName>
        <fullName evidence="1">Uncharacterized protein</fullName>
    </submittedName>
</protein>
<dbReference type="Proteomes" id="UP000597444">
    <property type="component" value="Unassembled WGS sequence"/>
</dbReference>
<comment type="caution">
    <text evidence="1">The sequence shown here is derived from an EMBL/GenBank/DDBJ whole genome shotgun (WGS) entry which is preliminary data.</text>
</comment>